<feature type="domain" description="Protein glycosylation ligase" evidence="7">
    <location>
        <begin position="167"/>
        <end position="191"/>
    </location>
</feature>
<dbReference type="Proteomes" id="UP000060699">
    <property type="component" value="Chromosome"/>
</dbReference>
<dbReference type="Pfam" id="PF11846">
    <property type="entry name" value="Wzy_C_2"/>
    <property type="match status" value="1"/>
</dbReference>
<dbReference type="Pfam" id="PF15864">
    <property type="entry name" value="PglL_A"/>
    <property type="match status" value="1"/>
</dbReference>
<gene>
    <name evidence="8" type="ORF">RD2015_4691</name>
</gene>
<keyword evidence="3" id="KW-1133">Transmembrane helix</keyword>
<keyword evidence="4" id="KW-0472">Membrane</keyword>
<dbReference type="RefSeq" id="WP_083525944.1">
    <property type="nucleotide sequence ID" value="NZ_CP013729.1"/>
</dbReference>
<evidence type="ECO:0000256" key="4">
    <source>
        <dbReference type="ARBA" id="ARBA00023136"/>
    </source>
</evidence>
<evidence type="ECO:0000256" key="3">
    <source>
        <dbReference type="ARBA" id="ARBA00022989"/>
    </source>
</evidence>
<dbReference type="GO" id="GO:0016020">
    <property type="term" value="C:membrane"/>
    <property type="evidence" value="ECO:0007669"/>
    <property type="project" value="UniProtKB-SubCell"/>
</dbReference>
<feature type="domain" description="O-antigen ligase-related" evidence="5">
    <location>
        <begin position="218"/>
        <end position="363"/>
    </location>
</feature>
<dbReference type="STRING" id="76731.RD2015_4691"/>
<evidence type="ECO:0000313" key="8">
    <source>
        <dbReference type="EMBL" id="ALV09131.1"/>
    </source>
</evidence>
<keyword evidence="2" id="KW-0812">Transmembrane</keyword>
<sequence length="596" mass="63457">MPPSSSQQRAGQWLIAIGLLVGVALAPLCAFSERPLLSIYNQLLAYGGFGLFLLGLAVSGINVRHFSKDGVSLALVLILLTVLVVPATTGLPMAVMLTMAVAVASALLLVQVGANLAASTRQTVFASLCGALVVAGLASLAVAWIQVFLPSIADGLLVAVPGAEARAIGNMRQPNNQASLFLWSCIALVALKESGALTRLLWSAAAARAALLVMPSAFAVGVLLTASRTGMVGIALLVVWVLWDAFGRGRGAGRLSRESRLGLALMAPAFAVAWPLVSGWMETRGLGFYAQQKIGDQATHSADRMSILHDAWVLIMQHPWWGTGWGNFNFVWTVTPFPQGHLLLVDHTHNLFLQLFAEMGLLLGGLASLLLLWGGVQLVKSVPRDASPTSVCGLMLLLTIGAHCMTEYPFWYAYFLLPSALVVGCCLAVFRASPGTGASDNMPARANSKLAFAGVVMALGTVLAAKEYADIVRIYQPSSSPAELIDRLGQGQRSLFFSPHADGAAAQVLPPGPLSLQLVQRASRRFIDTQTLIDWANALNATGQMDKARFLAAIIRPSEQRAAQQFFKDCKGAPAGAEQPYQCEAPMQSYSWDQLR</sequence>
<dbReference type="OrthoDB" id="4448at2"/>
<dbReference type="PANTHER" id="PTHR37422:SF13">
    <property type="entry name" value="LIPOPOLYSACCHARIDE BIOSYNTHESIS PROTEIN PA4999-RELATED"/>
    <property type="match status" value="1"/>
</dbReference>
<evidence type="ECO:0000256" key="2">
    <source>
        <dbReference type="ARBA" id="ARBA00022692"/>
    </source>
</evidence>
<name>A0A0U3NAF3_9BURK</name>
<protein>
    <submittedName>
        <fullName evidence="8">Uncharacterized protein</fullName>
    </submittedName>
</protein>
<feature type="domain" description="Virulence factor membrane-bound polymerase C-terminal" evidence="6">
    <location>
        <begin position="393"/>
        <end position="556"/>
    </location>
</feature>
<dbReference type="PANTHER" id="PTHR37422">
    <property type="entry name" value="TEICHURONIC ACID BIOSYNTHESIS PROTEIN TUAE"/>
    <property type="match status" value="1"/>
</dbReference>
<dbReference type="EMBL" id="CP013729">
    <property type="protein sequence ID" value="ALV09131.1"/>
    <property type="molecule type" value="Genomic_DNA"/>
</dbReference>
<evidence type="ECO:0000259" key="7">
    <source>
        <dbReference type="Pfam" id="PF15864"/>
    </source>
</evidence>
<dbReference type="InterPro" id="IPR021797">
    <property type="entry name" value="Wzy_C_2"/>
</dbReference>
<evidence type="ECO:0000259" key="6">
    <source>
        <dbReference type="Pfam" id="PF11846"/>
    </source>
</evidence>
<organism evidence="8 9">
    <name type="scientific">Roseateles depolymerans</name>
    <dbReference type="NCBI Taxonomy" id="76731"/>
    <lineage>
        <taxon>Bacteria</taxon>
        <taxon>Pseudomonadati</taxon>
        <taxon>Pseudomonadota</taxon>
        <taxon>Betaproteobacteria</taxon>
        <taxon>Burkholderiales</taxon>
        <taxon>Sphaerotilaceae</taxon>
        <taxon>Roseateles</taxon>
    </lineage>
</organism>
<proteinExistence type="predicted"/>
<evidence type="ECO:0000259" key="5">
    <source>
        <dbReference type="Pfam" id="PF04932"/>
    </source>
</evidence>
<accession>A0A0U3NAF3</accession>
<dbReference type="KEGG" id="rdp:RD2015_4691"/>
<evidence type="ECO:0000313" key="9">
    <source>
        <dbReference type="Proteomes" id="UP000060699"/>
    </source>
</evidence>
<dbReference type="InterPro" id="IPR031726">
    <property type="entry name" value="PglL_A"/>
</dbReference>
<keyword evidence="9" id="KW-1185">Reference proteome</keyword>
<dbReference type="Pfam" id="PF04932">
    <property type="entry name" value="Wzy_C"/>
    <property type="match status" value="1"/>
</dbReference>
<evidence type="ECO:0000256" key="1">
    <source>
        <dbReference type="ARBA" id="ARBA00004141"/>
    </source>
</evidence>
<reference evidence="8 9" key="1">
    <citation type="submission" date="2015-12" db="EMBL/GenBank/DDBJ databases">
        <title>Complete genome of Roseateles depolymerans KCTC 42856.</title>
        <authorList>
            <person name="Kim K.M."/>
        </authorList>
    </citation>
    <scope>NUCLEOTIDE SEQUENCE [LARGE SCALE GENOMIC DNA]</scope>
    <source>
        <strain evidence="8 9">KCTC 42856</strain>
    </source>
</reference>
<dbReference type="AlphaFoldDB" id="A0A0U3NAF3"/>
<dbReference type="InterPro" id="IPR007016">
    <property type="entry name" value="O-antigen_ligase-rel_domated"/>
</dbReference>
<comment type="subcellular location">
    <subcellularLocation>
        <location evidence="1">Membrane</location>
        <topology evidence="1">Multi-pass membrane protein</topology>
    </subcellularLocation>
</comment>
<dbReference type="InterPro" id="IPR051533">
    <property type="entry name" value="WaaL-like"/>
</dbReference>